<dbReference type="Proteomes" id="UP000053647">
    <property type="component" value="Unassembled WGS sequence"/>
</dbReference>
<evidence type="ECO:0000313" key="2">
    <source>
        <dbReference type="Proteomes" id="UP000053647"/>
    </source>
</evidence>
<name>A0A0C9SVZ2_PAXIN</name>
<dbReference type="HOGENOM" id="CLU_1215128_0_0_1"/>
<protein>
    <submittedName>
        <fullName evidence="1">Uncharacterized protein</fullName>
    </submittedName>
</protein>
<dbReference type="EMBL" id="KN820106">
    <property type="protein sequence ID" value="KIJ06900.1"/>
    <property type="molecule type" value="Genomic_DNA"/>
</dbReference>
<dbReference type="AlphaFoldDB" id="A0A0C9SVZ2"/>
<gene>
    <name evidence="1" type="ORF">PAXINDRAFT_19897</name>
</gene>
<evidence type="ECO:0000313" key="1">
    <source>
        <dbReference type="EMBL" id="KIJ06900.1"/>
    </source>
</evidence>
<reference evidence="2" key="2">
    <citation type="submission" date="2015-01" db="EMBL/GenBank/DDBJ databases">
        <title>Evolutionary Origins and Diversification of the Mycorrhizal Mutualists.</title>
        <authorList>
            <consortium name="DOE Joint Genome Institute"/>
            <consortium name="Mycorrhizal Genomics Consortium"/>
            <person name="Kohler A."/>
            <person name="Kuo A."/>
            <person name="Nagy L.G."/>
            <person name="Floudas D."/>
            <person name="Copeland A."/>
            <person name="Barry K.W."/>
            <person name="Cichocki N."/>
            <person name="Veneault-Fourrey C."/>
            <person name="LaButti K."/>
            <person name="Lindquist E.A."/>
            <person name="Lipzen A."/>
            <person name="Lundell T."/>
            <person name="Morin E."/>
            <person name="Murat C."/>
            <person name="Riley R."/>
            <person name="Ohm R."/>
            <person name="Sun H."/>
            <person name="Tunlid A."/>
            <person name="Henrissat B."/>
            <person name="Grigoriev I.V."/>
            <person name="Hibbett D.S."/>
            <person name="Martin F."/>
        </authorList>
    </citation>
    <scope>NUCLEOTIDE SEQUENCE [LARGE SCALE GENOMIC DNA]</scope>
    <source>
        <strain evidence="2">ATCC 200175</strain>
    </source>
</reference>
<accession>A0A0C9SVZ2</accession>
<proteinExistence type="predicted"/>
<organism evidence="1 2">
    <name type="scientific">Paxillus involutus ATCC 200175</name>
    <dbReference type="NCBI Taxonomy" id="664439"/>
    <lineage>
        <taxon>Eukaryota</taxon>
        <taxon>Fungi</taxon>
        <taxon>Dikarya</taxon>
        <taxon>Basidiomycota</taxon>
        <taxon>Agaricomycotina</taxon>
        <taxon>Agaricomycetes</taxon>
        <taxon>Agaricomycetidae</taxon>
        <taxon>Boletales</taxon>
        <taxon>Paxilineae</taxon>
        <taxon>Paxillaceae</taxon>
        <taxon>Paxillus</taxon>
    </lineage>
</organism>
<keyword evidence="2" id="KW-1185">Reference proteome</keyword>
<sequence length="228" mass="26374">MSNPRIGLKHGSLVIQDGVLHSRQTDALSSEKSLLSRRITVVNGNFRARVYISHDRRPRLCRGVHGDFMAFPADVKTMLDVGFNPLLHREFCLIFQLWIRNREQWQACLPVSITYPLSFPRSMQECFDQSLSNAKFNAMTGYDVCNDRFKVILTYHTYWAANTWFYVTKSFLSKDMTHPCAEDDLYTAQINKIHLLLEKARLRPGIVCSNSGRVEGSWRLRYAQPLLL</sequence>
<reference evidence="1 2" key="1">
    <citation type="submission" date="2014-06" db="EMBL/GenBank/DDBJ databases">
        <authorList>
            <consortium name="DOE Joint Genome Institute"/>
            <person name="Kuo A."/>
            <person name="Kohler A."/>
            <person name="Nagy L.G."/>
            <person name="Floudas D."/>
            <person name="Copeland A."/>
            <person name="Barry K.W."/>
            <person name="Cichocki N."/>
            <person name="Veneault-Fourrey C."/>
            <person name="LaButti K."/>
            <person name="Lindquist E.A."/>
            <person name="Lipzen A."/>
            <person name="Lundell T."/>
            <person name="Morin E."/>
            <person name="Murat C."/>
            <person name="Sun H."/>
            <person name="Tunlid A."/>
            <person name="Henrissat B."/>
            <person name="Grigoriev I.V."/>
            <person name="Hibbett D.S."/>
            <person name="Martin F."/>
            <person name="Nordberg H.P."/>
            <person name="Cantor M.N."/>
            <person name="Hua S.X."/>
        </authorList>
    </citation>
    <scope>NUCLEOTIDE SEQUENCE [LARGE SCALE GENOMIC DNA]</scope>
    <source>
        <strain evidence="1 2">ATCC 200175</strain>
    </source>
</reference>